<dbReference type="KEGG" id="gey:QMQ05_11350"/>
<dbReference type="AlphaFoldDB" id="A0AAU6WAE7"/>
<dbReference type="GO" id="GO:0005524">
    <property type="term" value="F:ATP binding"/>
    <property type="evidence" value="ECO:0007669"/>
    <property type="project" value="UniProtKB-KW"/>
</dbReference>
<proteinExistence type="inferred from homology"/>
<feature type="domain" description="Carbohydrate kinase PfkB" evidence="6">
    <location>
        <begin position="11"/>
        <end position="290"/>
    </location>
</feature>
<dbReference type="Pfam" id="PF00294">
    <property type="entry name" value="PfkB"/>
    <property type="match status" value="1"/>
</dbReference>
<evidence type="ECO:0000256" key="4">
    <source>
        <dbReference type="ARBA" id="ARBA00022777"/>
    </source>
</evidence>
<evidence type="ECO:0000256" key="1">
    <source>
        <dbReference type="ARBA" id="ARBA00010688"/>
    </source>
</evidence>
<dbReference type="InterPro" id="IPR011611">
    <property type="entry name" value="PfkB_dom"/>
</dbReference>
<evidence type="ECO:0000256" key="5">
    <source>
        <dbReference type="ARBA" id="ARBA00022840"/>
    </source>
</evidence>
<evidence type="ECO:0000313" key="8">
    <source>
        <dbReference type="Proteomes" id="UP001486888"/>
    </source>
</evidence>
<evidence type="ECO:0000313" key="7">
    <source>
        <dbReference type="EMBL" id="XAO44951.1"/>
    </source>
</evidence>
<dbReference type="Gene3D" id="3.40.1190.20">
    <property type="match status" value="1"/>
</dbReference>
<dbReference type="CDD" id="cd01167">
    <property type="entry name" value="bac_FRK"/>
    <property type="match status" value="1"/>
</dbReference>
<accession>A0AAU6WAE7</accession>
<sequence length="306" mass="32583">MSRIEVMGESLVDVVDGTAHPGGSPLNVAVGLARLGHEVHFSTEFGRDTYGNQIAEHLQNAGVKVIAGSVTERSTSVAQVEMDELSNAHYTFDIHQQIPAIQADDATELLHTGSIAAWIEPSGQCIVDAFKNASVHSLRSYDPNLRPDLVQEKSSAIERIELLMSLSNIVKLSDVDGQWLYPELEAWEVLEHIASLGPGLVVMTQGADGCLALTSGRRIDFEASSTTLVDTIGAGDAFMSGLLYGVLANPELALALRGGTTADSKDVEVALRHALTSAALTVAQAGANPPWIEDFSLAINNYASQH</sequence>
<name>A0AAU6WAE7_9MICC</name>
<reference evidence="7 8" key="1">
    <citation type="submission" date="2023-05" db="EMBL/GenBank/DDBJ databases">
        <title>Glutamicibacter sp. B1, complete genome.</title>
        <authorList>
            <person name="Long Y.H."/>
            <person name="Fang T."/>
            <person name="Li X.Y."/>
        </authorList>
    </citation>
    <scope>NUCLEOTIDE SEQUENCE [LARGE SCALE GENOMIC DNA]</scope>
    <source>
        <strain evidence="7 8">B1</strain>
    </source>
</reference>
<dbReference type="InterPro" id="IPR050306">
    <property type="entry name" value="PfkB_Carbo_kinase"/>
</dbReference>
<dbReference type="InterPro" id="IPR002173">
    <property type="entry name" value="Carboh/pur_kinase_PfkB_CS"/>
</dbReference>
<dbReference type="PANTHER" id="PTHR43085:SF1">
    <property type="entry name" value="PSEUDOURIDINE KINASE-RELATED"/>
    <property type="match status" value="1"/>
</dbReference>
<evidence type="ECO:0000259" key="6">
    <source>
        <dbReference type="Pfam" id="PF00294"/>
    </source>
</evidence>
<dbReference type="SUPFAM" id="SSF53613">
    <property type="entry name" value="Ribokinase-like"/>
    <property type="match status" value="1"/>
</dbReference>
<keyword evidence="8" id="KW-1185">Reference proteome</keyword>
<comment type="similarity">
    <text evidence="1">Belongs to the carbohydrate kinase PfkB family.</text>
</comment>
<dbReference type="EC" id="2.7.1.-" evidence="7"/>
<dbReference type="InterPro" id="IPR029056">
    <property type="entry name" value="Ribokinase-like"/>
</dbReference>
<gene>
    <name evidence="7" type="ORF">QMQ05_11350</name>
</gene>
<evidence type="ECO:0000256" key="2">
    <source>
        <dbReference type="ARBA" id="ARBA00022679"/>
    </source>
</evidence>
<keyword evidence="3" id="KW-0547">Nucleotide-binding</keyword>
<organism evidence="7 8">
    <name type="scientific">Glutamicibacter ectropisis</name>
    <dbReference type="NCBI Taxonomy" id="3046593"/>
    <lineage>
        <taxon>Bacteria</taxon>
        <taxon>Bacillati</taxon>
        <taxon>Actinomycetota</taxon>
        <taxon>Actinomycetes</taxon>
        <taxon>Micrococcales</taxon>
        <taxon>Micrococcaceae</taxon>
        <taxon>Glutamicibacter</taxon>
    </lineage>
</organism>
<dbReference type="RefSeq" id="WP_345470131.1">
    <property type="nucleotide sequence ID" value="NZ_CP125942.1"/>
</dbReference>
<keyword evidence="4 7" id="KW-0418">Kinase</keyword>
<evidence type="ECO:0000256" key="3">
    <source>
        <dbReference type="ARBA" id="ARBA00022741"/>
    </source>
</evidence>
<dbReference type="GO" id="GO:0016301">
    <property type="term" value="F:kinase activity"/>
    <property type="evidence" value="ECO:0007669"/>
    <property type="project" value="UniProtKB-KW"/>
</dbReference>
<keyword evidence="5" id="KW-0067">ATP-binding</keyword>
<dbReference type="EMBL" id="CP125942">
    <property type="protein sequence ID" value="XAO44951.1"/>
    <property type="molecule type" value="Genomic_DNA"/>
</dbReference>
<dbReference type="PANTHER" id="PTHR43085">
    <property type="entry name" value="HEXOKINASE FAMILY MEMBER"/>
    <property type="match status" value="1"/>
</dbReference>
<keyword evidence="2 7" id="KW-0808">Transferase</keyword>
<protein>
    <submittedName>
        <fullName evidence="7">Carbohydrate kinase</fullName>
        <ecNumber evidence="7">2.7.1.-</ecNumber>
    </submittedName>
</protein>
<dbReference type="Proteomes" id="UP001486888">
    <property type="component" value="Chromosome"/>
</dbReference>
<dbReference type="PROSITE" id="PS00584">
    <property type="entry name" value="PFKB_KINASES_2"/>
    <property type="match status" value="1"/>
</dbReference>
<dbReference type="PROSITE" id="PS00583">
    <property type="entry name" value="PFKB_KINASES_1"/>
    <property type="match status" value="1"/>
</dbReference>